<dbReference type="Proteomes" id="UP001522868">
    <property type="component" value="Unassembled WGS sequence"/>
</dbReference>
<organism evidence="3 4">
    <name type="scientific">Streptomyces lichenis</name>
    <dbReference type="NCBI Taxonomy" id="2306967"/>
    <lineage>
        <taxon>Bacteria</taxon>
        <taxon>Bacillati</taxon>
        <taxon>Actinomycetota</taxon>
        <taxon>Actinomycetes</taxon>
        <taxon>Kitasatosporales</taxon>
        <taxon>Streptomycetaceae</taxon>
        <taxon>Streptomyces</taxon>
    </lineage>
</organism>
<keyword evidence="2" id="KW-1133">Transmembrane helix</keyword>
<dbReference type="EMBL" id="JALPTH010000004">
    <property type="protein sequence ID" value="MCK8676869.1"/>
    <property type="molecule type" value="Genomic_DNA"/>
</dbReference>
<dbReference type="Gene3D" id="3.40.50.12580">
    <property type="match status" value="1"/>
</dbReference>
<name>A0ABT0I6D1_9ACTN</name>
<evidence type="ECO:0000256" key="2">
    <source>
        <dbReference type="SAM" id="Phobius"/>
    </source>
</evidence>
<gene>
    <name evidence="3" type="ORF">M1O15_05560</name>
</gene>
<feature type="compositionally biased region" description="Low complexity" evidence="1">
    <location>
        <begin position="688"/>
        <end position="698"/>
    </location>
</feature>
<comment type="caution">
    <text evidence="3">The sequence shown here is derived from an EMBL/GenBank/DDBJ whole genome shotgun (WGS) entry which is preliminary data.</text>
</comment>
<proteinExistence type="predicted"/>
<feature type="region of interest" description="Disordered" evidence="1">
    <location>
        <begin position="686"/>
        <end position="762"/>
    </location>
</feature>
<dbReference type="InterPro" id="IPR043148">
    <property type="entry name" value="TagF_C"/>
</dbReference>
<keyword evidence="4" id="KW-1185">Reference proteome</keyword>
<protein>
    <recommendedName>
        <fullName evidence="5">Integral membrane protein</fullName>
    </recommendedName>
</protein>
<evidence type="ECO:0000313" key="3">
    <source>
        <dbReference type="EMBL" id="MCK8676869.1"/>
    </source>
</evidence>
<accession>A0ABT0I6D1</accession>
<reference evidence="3 4" key="1">
    <citation type="submission" date="2022-04" db="EMBL/GenBank/DDBJ databases">
        <title>Streptomyces sp. nov. LCR6-01 isolated from Lichen of Dirinaria sp.</title>
        <authorList>
            <person name="Kanchanasin P."/>
            <person name="Tanasupawat S."/>
            <person name="Phongsopitanun W."/>
        </authorList>
    </citation>
    <scope>NUCLEOTIDE SEQUENCE [LARGE SCALE GENOMIC DNA]</scope>
    <source>
        <strain evidence="3 4">LCR6-01</strain>
    </source>
</reference>
<evidence type="ECO:0008006" key="5">
    <source>
        <dbReference type="Google" id="ProtNLM"/>
    </source>
</evidence>
<keyword evidence="2" id="KW-0812">Transmembrane</keyword>
<dbReference type="RefSeq" id="WP_248632088.1">
    <property type="nucleotide sequence ID" value="NZ_JALPTH010000004.1"/>
</dbReference>
<evidence type="ECO:0000256" key="1">
    <source>
        <dbReference type="SAM" id="MobiDB-lite"/>
    </source>
</evidence>
<feature type="transmembrane region" description="Helical" evidence="2">
    <location>
        <begin position="184"/>
        <end position="205"/>
    </location>
</feature>
<feature type="compositionally biased region" description="Low complexity" evidence="1">
    <location>
        <begin position="721"/>
        <end position="762"/>
    </location>
</feature>
<feature type="transmembrane region" description="Helical" evidence="2">
    <location>
        <begin position="30"/>
        <end position="52"/>
    </location>
</feature>
<feature type="compositionally biased region" description="Basic and acidic residues" evidence="1">
    <location>
        <begin position="702"/>
        <end position="718"/>
    </location>
</feature>
<sequence length="762" mass="81827">MISTIIRLARVGSGSELAAAVLMGLGYPSVLVAALIPNLWFFAAAAAVTYAADWYLHQKKSYLVNRLGQVRLGLPIRFLLRELLMVLLLAREGLADHPLFYAAVGCLLVFYGLQAAQGALATFVRLRRTMPVVTRNVDLHAVRVPDAPPRPLLDRSAEKILHFDVLALAGLLAAVITGRDAYGYAGVAATLALGLLYILALAPYLRRSRRAPAAGAVLKAVTKWLGEYQPTVALYFSGGADSAYQLNMWLETLERLDGRPIIIMRERNLVEKLHQTTVPVLCVPGGQHLMAMDLSTIRVTLYPANVGKNIHMLREPSTKHVFIGHGDSDKLASVNPFSKVYDEVWTAGQAGRDRYALAEVGVRDEDIVEVGRPQLAPITPAAATPKHLIPTVLYAPTWEGWDHKAGNTSLLLAGENIVRRLLEADRPVRVVYKPHPFTGLVNRKAKAVDARIRQMIIAAAAARATDPRWAGQAAETAGQRSAARAELTRIEARLAELTETGRPGSDEAETSRTSLADPHRLAEVRRLRAERDDAYWRSLGWWEHTVVTGTAPSLYDCFNEADAMVSDISSVVSDFITSGKPYAVTDSAELGAEEFKRQNTAVRAAVVLSNSAAELDELLDAVADPAADRLAGARRELKRYLLGPDRPTSQERFNAAVRALTAKAEARNASVARKLAGEEIARLDEEAAGAGATEPPAAVDTVAERGAAEEPEQAERPEPGTPAAVDPAAVEAAEADPAIAEDAAAAGAPAEAAAPTTAAAAP</sequence>
<keyword evidence="2" id="KW-0472">Membrane</keyword>
<feature type="transmembrane region" description="Helical" evidence="2">
    <location>
        <begin position="102"/>
        <end position="126"/>
    </location>
</feature>
<evidence type="ECO:0000313" key="4">
    <source>
        <dbReference type="Proteomes" id="UP001522868"/>
    </source>
</evidence>